<keyword evidence="1" id="KW-0805">Transcription regulation</keyword>
<dbReference type="Pfam" id="PF00532">
    <property type="entry name" value="Peripla_BP_1"/>
    <property type="match status" value="1"/>
</dbReference>
<comment type="caution">
    <text evidence="5">The sequence shown here is derived from an EMBL/GenBank/DDBJ whole genome shotgun (WGS) entry which is preliminary data.</text>
</comment>
<keyword evidence="6" id="KW-1185">Reference proteome</keyword>
<dbReference type="OrthoDB" id="3226810at2"/>
<dbReference type="Proteomes" id="UP000290624">
    <property type="component" value="Unassembled WGS sequence"/>
</dbReference>
<dbReference type="EMBL" id="PPCV01000011">
    <property type="protein sequence ID" value="RXW31225.1"/>
    <property type="molecule type" value="Genomic_DNA"/>
</dbReference>
<dbReference type="InterPro" id="IPR000843">
    <property type="entry name" value="HTH_LacI"/>
</dbReference>
<dbReference type="SUPFAM" id="SSF53822">
    <property type="entry name" value="Periplasmic binding protein-like I"/>
    <property type="match status" value="1"/>
</dbReference>
<dbReference type="PANTHER" id="PTHR30146:SF109">
    <property type="entry name" value="HTH-TYPE TRANSCRIPTIONAL REGULATOR GALS"/>
    <property type="match status" value="1"/>
</dbReference>
<dbReference type="SMART" id="SM00354">
    <property type="entry name" value="HTH_LACI"/>
    <property type="match status" value="1"/>
</dbReference>
<name>A0A4Q2EH96_9ACTN</name>
<dbReference type="PROSITE" id="PS00356">
    <property type="entry name" value="HTH_LACI_1"/>
    <property type="match status" value="1"/>
</dbReference>
<dbReference type="CDD" id="cd06267">
    <property type="entry name" value="PBP1_LacI_sugar_binding-like"/>
    <property type="match status" value="1"/>
</dbReference>
<keyword evidence="2" id="KW-0238">DNA-binding</keyword>
<evidence type="ECO:0000256" key="1">
    <source>
        <dbReference type="ARBA" id="ARBA00023015"/>
    </source>
</evidence>
<evidence type="ECO:0000256" key="2">
    <source>
        <dbReference type="ARBA" id="ARBA00023125"/>
    </source>
</evidence>
<dbReference type="PANTHER" id="PTHR30146">
    <property type="entry name" value="LACI-RELATED TRANSCRIPTIONAL REPRESSOR"/>
    <property type="match status" value="1"/>
</dbReference>
<protein>
    <submittedName>
        <fullName evidence="5">LacI family transcriptional regulator</fullName>
    </submittedName>
</protein>
<dbReference type="SUPFAM" id="SSF47413">
    <property type="entry name" value="lambda repressor-like DNA-binding domains"/>
    <property type="match status" value="1"/>
</dbReference>
<evidence type="ECO:0000256" key="3">
    <source>
        <dbReference type="ARBA" id="ARBA00023163"/>
    </source>
</evidence>
<organism evidence="5 6">
    <name type="scientific">Propioniciclava flava</name>
    <dbReference type="NCBI Taxonomy" id="2072026"/>
    <lineage>
        <taxon>Bacteria</taxon>
        <taxon>Bacillati</taxon>
        <taxon>Actinomycetota</taxon>
        <taxon>Actinomycetes</taxon>
        <taxon>Propionibacteriales</taxon>
        <taxon>Propionibacteriaceae</taxon>
        <taxon>Propioniciclava</taxon>
    </lineage>
</organism>
<evidence type="ECO:0000313" key="6">
    <source>
        <dbReference type="Proteomes" id="UP000290624"/>
    </source>
</evidence>
<dbReference type="Gene3D" id="1.10.260.40">
    <property type="entry name" value="lambda repressor-like DNA-binding domains"/>
    <property type="match status" value="1"/>
</dbReference>
<keyword evidence="3" id="KW-0804">Transcription</keyword>
<evidence type="ECO:0000313" key="5">
    <source>
        <dbReference type="EMBL" id="RXW31225.1"/>
    </source>
</evidence>
<dbReference type="InterPro" id="IPR028082">
    <property type="entry name" value="Peripla_BP_I"/>
</dbReference>
<dbReference type="GO" id="GO:0000976">
    <property type="term" value="F:transcription cis-regulatory region binding"/>
    <property type="evidence" value="ECO:0007669"/>
    <property type="project" value="TreeGrafter"/>
</dbReference>
<dbReference type="InterPro" id="IPR010982">
    <property type="entry name" value="Lambda_DNA-bd_dom_sf"/>
</dbReference>
<dbReference type="GO" id="GO:0003700">
    <property type="term" value="F:DNA-binding transcription factor activity"/>
    <property type="evidence" value="ECO:0007669"/>
    <property type="project" value="TreeGrafter"/>
</dbReference>
<evidence type="ECO:0000259" key="4">
    <source>
        <dbReference type="PROSITE" id="PS50932"/>
    </source>
</evidence>
<gene>
    <name evidence="5" type="ORF">C1706_12995</name>
</gene>
<dbReference type="CDD" id="cd01392">
    <property type="entry name" value="HTH_LacI"/>
    <property type="match status" value="1"/>
</dbReference>
<proteinExistence type="predicted"/>
<sequence>MARTTRSAPTLSDVARHAGVSLATASRAINGSETRTVGEELRRRVIDSAQSLGYAPNANAQAMARGATRTIGVVVHDLTDPYFAEIADGIATAATEHKLFLTLATTGNKIEALGDMVTALDSMRVRAIILVGARWKDPDLHRGLHTSIEQYVRRGGRVVALGMDFPGVDCVHIDNEAGASALAEALVGRGYRRPLLLAGPERHSTAAARAAGFAARMAELGHPIPPTHRIGSDFTRTGGTIGMRLAIEAGLDYDVVVATSDVMALGALHEASRSGVQIPTDVGLTGFGDVSTLIDVRPSLSTVHVPTRQLARLGLDLALHGPGDGNGSVTVEAIPVLRDSTPPRTGA</sequence>
<dbReference type="PRINTS" id="PR00036">
    <property type="entry name" value="HTHLACI"/>
</dbReference>
<dbReference type="PROSITE" id="PS50932">
    <property type="entry name" value="HTH_LACI_2"/>
    <property type="match status" value="1"/>
</dbReference>
<reference evidence="5 6" key="1">
    <citation type="submission" date="2018-01" db="EMBL/GenBank/DDBJ databases">
        <title>Lactibacter flavus gen. nov., sp. nov., a novel bacterium of the family Propionibacteriaceae isolated from raw milk and dairy products.</title>
        <authorList>
            <person name="Wenning M."/>
            <person name="Breitenwieser F."/>
            <person name="Huptas C."/>
            <person name="von Neubeck M."/>
            <person name="Busse H.-J."/>
            <person name="Scherer S."/>
        </authorList>
    </citation>
    <scope>NUCLEOTIDE SEQUENCE [LARGE SCALE GENOMIC DNA]</scope>
    <source>
        <strain evidence="5 6">VG341</strain>
    </source>
</reference>
<dbReference type="AlphaFoldDB" id="A0A4Q2EH96"/>
<dbReference type="RefSeq" id="WP_129459661.1">
    <property type="nucleotide sequence ID" value="NZ_PPCV01000011.1"/>
</dbReference>
<dbReference type="Pfam" id="PF00356">
    <property type="entry name" value="LacI"/>
    <property type="match status" value="1"/>
</dbReference>
<accession>A0A4Q2EH96</accession>
<feature type="domain" description="HTH lacI-type" evidence="4">
    <location>
        <begin position="9"/>
        <end position="65"/>
    </location>
</feature>
<dbReference type="Gene3D" id="3.40.50.2300">
    <property type="match status" value="2"/>
</dbReference>
<dbReference type="InterPro" id="IPR001761">
    <property type="entry name" value="Peripla_BP/Lac1_sug-bd_dom"/>
</dbReference>